<evidence type="ECO:0000259" key="2">
    <source>
        <dbReference type="Pfam" id="PF02796"/>
    </source>
</evidence>
<feature type="domain" description="Resolvase HTH" evidence="2">
    <location>
        <begin position="81"/>
        <end position="110"/>
    </location>
</feature>
<dbReference type="Proteomes" id="UP001597506">
    <property type="component" value="Unassembled WGS sequence"/>
</dbReference>
<gene>
    <name evidence="3" type="ORF">ACFSUL_04395</name>
</gene>
<proteinExistence type="predicted"/>
<dbReference type="RefSeq" id="WP_377933053.1">
    <property type="nucleotide sequence ID" value="NZ_JBHUMF010000009.1"/>
</dbReference>
<sequence>MNYIIIGLLSLSIFLFIVSFFLKDRYKYLEKEIEDVSMNYLQENYQLKKRMKVLEEELMLNGQQPFPKVKQTAKIHEVVKNQVIALYNQGIAVEQIAKQSALSKSEVLQIISNL</sequence>
<dbReference type="Gene3D" id="1.10.10.60">
    <property type="entry name" value="Homeodomain-like"/>
    <property type="match status" value="1"/>
</dbReference>
<accession>A0ABW5RMT0</accession>
<feature type="transmembrane region" description="Helical" evidence="1">
    <location>
        <begin position="6"/>
        <end position="22"/>
    </location>
</feature>
<protein>
    <submittedName>
        <fullName evidence="3">Helix-turn-helix domain-containing protein</fullName>
    </submittedName>
</protein>
<keyword evidence="1" id="KW-1133">Transmembrane helix</keyword>
<evidence type="ECO:0000313" key="3">
    <source>
        <dbReference type="EMBL" id="MFD2679988.1"/>
    </source>
</evidence>
<evidence type="ECO:0000256" key="1">
    <source>
        <dbReference type="SAM" id="Phobius"/>
    </source>
</evidence>
<keyword evidence="1" id="KW-0812">Transmembrane</keyword>
<organism evidence="3 4">
    <name type="scientific">Bacillus seohaeanensis</name>
    <dbReference type="NCBI Taxonomy" id="284580"/>
    <lineage>
        <taxon>Bacteria</taxon>
        <taxon>Bacillati</taxon>
        <taxon>Bacillota</taxon>
        <taxon>Bacilli</taxon>
        <taxon>Bacillales</taxon>
        <taxon>Bacillaceae</taxon>
        <taxon>Bacillus</taxon>
    </lineage>
</organism>
<comment type="caution">
    <text evidence="3">The sequence shown here is derived from an EMBL/GenBank/DDBJ whole genome shotgun (WGS) entry which is preliminary data.</text>
</comment>
<dbReference type="InterPro" id="IPR006120">
    <property type="entry name" value="Resolvase_HTH_dom"/>
</dbReference>
<keyword evidence="1" id="KW-0472">Membrane</keyword>
<dbReference type="Pfam" id="PF02796">
    <property type="entry name" value="HTH_7"/>
    <property type="match status" value="1"/>
</dbReference>
<keyword evidence="4" id="KW-1185">Reference proteome</keyword>
<evidence type="ECO:0000313" key="4">
    <source>
        <dbReference type="Proteomes" id="UP001597506"/>
    </source>
</evidence>
<reference evidence="4" key="1">
    <citation type="journal article" date="2019" name="Int. J. Syst. Evol. Microbiol.">
        <title>The Global Catalogue of Microorganisms (GCM) 10K type strain sequencing project: providing services to taxonomists for standard genome sequencing and annotation.</title>
        <authorList>
            <consortium name="The Broad Institute Genomics Platform"/>
            <consortium name="The Broad Institute Genome Sequencing Center for Infectious Disease"/>
            <person name="Wu L."/>
            <person name="Ma J."/>
        </authorList>
    </citation>
    <scope>NUCLEOTIDE SEQUENCE [LARGE SCALE GENOMIC DNA]</scope>
    <source>
        <strain evidence="4">KCTC 3913</strain>
    </source>
</reference>
<name>A0ABW5RMT0_9BACI</name>
<dbReference type="EMBL" id="JBHUMF010000009">
    <property type="protein sequence ID" value="MFD2679988.1"/>
    <property type="molecule type" value="Genomic_DNA"/>
</dbReference>